<proteinExistence type="predicted"/>
<protein>
    <submittedName>
        <fullName evidence="1">Uncharacterized protein</fullName>
    </submittedName>
</protein>
<reference evidence="1" key="2">
    <citation type="submission" date="2020-05" db="UniProtKB">
        <authorList>
            <consortium name="EnsemblMetazoa"/>
        </authorList>
    </citation>
    <scope>IDENTIFICATION</scope>
    <source>
        <strain evidence="1">IAEA</strain>
    </source>
</reference>
<name>A0A1B0A5B6_GLOPL</name>
<dbReference type="AlphaFoldDB" id="A0A1B0A5B6"/>
<dbReference type="EnsemblMetazoa" id="GPAI034875-RA">
    <property type="protein sequence ID" value="GPAI034875-PA"/>
    <property type="gene ID" value="GPAI034875"/>
</dbReference>
<evidence type="ECO:0000313" key="2">
    <source>
        <dbReference type="Proteomes" id="UP000092445"/>
    </source>
</evidence>
<accession>A0A1B0A5B6</accession>
<reference evidence="2" key="1">
    <citation type="submission" date="2014-03" db="EMBL/GenBank/DDBJ databases">
        <authorList>
            <person name="Aksoy S."/>
            <person name="Warren W."/>
            <person name="Wilson R.K."/>
        </authorList>
    </citation>
    <scope>NUCLEOTIDE SEQUENCE [LARGE SCALE GENOMIC DNA]</scope>
    <source>
        <strain evidence="2">IAEA</strain>
    </source>
</reference>
<dbReference type="Proteomes" id="UP000092445">
    <property type="component" value="Unassembled WGS sequence"/>
</dbReference>
<keyword evidence="2" id="KW-1185">Reference proteome</keyword>
<sequence>MTFAYKNGLTTTFDENSILNSKNTNHSNRKGLPMKIVLLLSISKSIPQRSYKFGDDDLGPGHLDCMTQLYISKKNSYLLEQH</sequence>
<organism evidence="1 2">
    <name type="scientific">Glossina pallidipes</name>
    <name type="common">Tsetse fly</name>
    <dbReference type="NCBI Taxonomy" id="7398"/>
    <lineage>
        <taxon>Eukaryota</taxon>
        <taxon>Metazoa</taxon>
        <taxon>Ecdysozoa</taxon>
        <taxon>Arthropoda</taxon>
        <taxon>Hexapoda</taxon>
        <taxon>Insecta</taxon>
        <taxon>Pterygota</taxon>
        <taxon>Neoptera</taxon>
        <taxon>Endopterygota</taxon>
        <taxon>Diptera</taxon>
        <taxon>Brachycera</taxon>
        <taxon>Muscomorpha</taxon>
        <taxon>Hippoboscoidea</taxon>
        <taxon>Glossinidae</taxon>
        <taxon>Glossina</taxon>
    </lineage>
</organism>
<evidence type="ECO:0000313" key="1">
    <source>
        <dbReference type="EnsemblMetazoa" id="GPAI034875-PA"/>
    </source>
</evidence>
<dbReference type="VEuPathDB" id="VectorBase:GPAI034875"/>